<accession>A0A2G5EMI5</accession>
<dbReference type="AlphaFoldDB" id="A0A2G5EMI5"/>
<dbReference type="EMBL" id="KZ305024">
    <property type="protein sequence ID" value="PIA56978.1"/>
    <property type="molecule type" value="Genomic_DNA"/>
</dbReference>
<dbReference type="PANTHER" id="PTHR44259">
    <property type="entry name" value="OS07G0183000 PROTEIN-RELATED"/>
    <property type="match status" value="1"/>
</dbReference>
<feature type="domain" description="KIB1-4 beta-propeller" evidence="1">
    <location>
        <begin position="72"/>
        <end position="183"/>
    </location>
</feature>
<organism evidence="2 3">
    <name type="scientific">Aquilegia coerulea</name>
    <name type="common">Rocky mountain columbine</name>
    <dbReference type="NCBI Taxonomy" id="218851"/>
    <lineage>
        <taxon>Eukaryota</taxon>
        <taxon>Viridiplantae</taxon>
        <taxon>Streptophyta</taxon>
        <taxon>Embryophyta</taxon>
        <taxon>Tracheophyta</taxon>
        <taxon>Spermatophyta</taxon>
        <taxon>Magnoliopsida</taxon>
        <taxon>Ranunculales</taxon>
        <taxon>Ranunculaceae</taxon>
        <taxon>Thalictroideae</taxon>
        <taxon>Aquilegia</taxon>
    </lineage>
</organism>
<evidence type="ECO:0000313" key="3">
    <source>
        <dbReference type="Proteomes" id="UP000230069"/>
    </source>
</evidence>
<evidence type="ECO:0000313" key="2">
    <source>
        <dbReference type="EMBL" id="PIA56978.1"/>
    </source>
</evidence>
<dbReference type="Pfam" id="PF03478">
    <property type="entry name" value="Beta-prop_KIB1-4"/>
    <property type="match status" value="1"/>
</dbReference>
<dbReference type="InterPro" id="IPR050942">
    <property type="entry name" value="F-box_BR-signaling"/>
</dbReference>
<evidence type="ECO:0000259" key="1">
    <source>
        <dbReference type="Pfam" id="PF03478"/>
    </source>
</evidence>
<dbReference type="InterPro" id="IPR005174">
    <property type="entry name" value="KIB1-4_b-propeller"/>
</dbReference>
<protein>
    <recommendedName>
        <fullName evidence="1">KIB1-4 beta-propeller domain-containing protein</fullName>
    </recommendedName>
</protein>
<reference evidence="2 3" key="1">
    <citation type="submission" date="2017-09" db="EMBL/GenBank/DDBJ databases">
        <title>WGS assembly of Aquilegia coerulea Goldsmith.</title>
        <authorList>
            <person name="Hodges S."/>
            <person name="Kramer E."/>
            <person name="Nordborg M."/>
            <person name="Tomkins J."/>
            <person name="Borevitz J."/>
            <person name="Derieg N."/>
            <person name="Yan J."/>
            <person name="Mihaltcheva S."/>
            <person name="Hayes R.D."/>
            <person name="Rokhsar D."/>
        </authorList>
    </citation>
    <scope>NUCLEOTIDE SEQUENCE [LARGE SCALE GENOMIC DNA]</scope>
    <source>
        <strain evidence="3">cv. Goldsmith</strain>
    </source>
</reference>
<name>A0A2G5EMI5_AQUCA</name>
<gene>
    <name evidence="2" type="ORF">AQUCO_00700977v1</name>
</gene>
<keyword evidence="3" id="KW-1185">Reference proteome</keyword>
<sequence length="185" mass="21008">MLPSDLWYFIGKKLDVAADRICFRAVSKSRRSLLPYCQPPWLMLAESHSQHQLIRTKPLIIPPPPRGFVIVGEQHIYQFQLPNFTHQARCVGSTGNWLILIDLEKMIWLLNSFSGVQIDLPSQSTFQYGLLQGENDVDDINIPPEDHRDCLVHKVILSPSISGNGRDCIAMAYDYSPLFAKISIC</sequence>
<dbReference type="Proteomes" id="UP000230069">
    <property type="component" value="Unassembled WGS sequence"/>
</dbReference>
<dbReference type="InParanoid" id="A0A2G5EMI5"/>
<dbReference type="OrthoDB" id="642536at2759"/>
<proteinExistence type="predicted"/>